<organism evidence="2">
    <name type="scientific">bioreactor metagenome</name>
    <dbReference type="NCBI Taxonomy" id="1076179"/>
    <lineage>
        <taxon>unclassified sequences</taxon>
        <taxon>metagenomes</taxon>
        <taxon>ecological metagenomes</taxon>
    </lineage>
</organism>
<dbReference type="InterPro" id="IPR004143">
    <property type="entry name" value="BPL_LPL_catalytic"/>
</dbReference>
<dbReference type="CDD" id="cd16443">
    <property type="entry name" value="LplA"/>
    <property type="match status" value="1"/>
</dbReference>
<dbReference type="SUPFAM" id="SSF55681">
    <property type="entry name" value="Class II aaRS and biotin synthetases"/>
    <property type="match status" value="1"/>
</dbReference>
<dbReference type="InterPro" id="IPR050664">
    <property type="entry name" value="Octanoyltrans_LipM/LipL"/>
</dbReference>
<gene>
    <name evidence="2" type="primary">lipM_8</name>
    <name evidence="2" type="ORF">SDC9_89587</name>
</gene>
<dbReference type="InterPro" id="IPR045864">
    <property type="entry name" value="aa-tRNA-synth_II/BPL/LPL"/>
</dbReference>
<accession>A0A644ZPU9</accession>
<keyword evidence="2" id="KW-0012">Acyltransferase</keyword>
<comment type="caution">
    <text evidence="2">The sequence shown here is derived from an EMBL/GenBank/DDBJ whole genome shotgun (WGS) entry which is preliminary data.</text>
</comment>
<protein>
    <submittedName>
        <fullName evidence="2">Octanoyltransferase LipM</fullName>
        <ecNumber evidence="2">2.3.1.181</ecNumber>
    </submittedName>
</protein>
<dbReference type="AlphaFoldDB" id="A0A644ZPU9"/>
<dbReference type="EC" id="2.3.1.181" evidence="2"/>
<reference evidence="2" key="1">
    <citation type="submission" date="2019-08" db="EMBL/GenBank/DDBJ databases">
        <authorList>
            <person name="Kucharzyk K."/>
            <person name="Murdoch R.W."/>
            <person name="Higgins S."/>
            <person name="Loffler F."/>
        </authorList>
    </citation>
    <scope>NUCLEOTIDE SEQUENCE</scope>
</reference>
<sequence>MRGEYVGSDGVAVTADLEIADRQLSRLSLTARSAGAGDAGEERLAPVVAALTGLAADVDVRTMTGIIEKVWPGSAGGLATSIAIAVRRAARGTTSWGDLTFDVIGPVNLPVATHVALDQVIADDVRAGRRNPTFRIWEWDDPAVVIGSFQSVRNEVDPDNAAKYGFGVVRRISGGGAMFMPPGTCITYSLTVPGSLTEGLSFEQSYAFLDAWVLDALAAVGVRARYLPLNDIASDKGKIGGAAQRRFVDGTVLHHVTSAYAMDMGLLAQVLRLGREPISKKGTASANKWVDPMCSQTTMSRDQVMASFLASFTSRYRCVEAGYSDDQLGRAAELVRTKFAADEWTYRVP</sequence>
<name>A0A644ZPU9_9ZZZZ</name>
<evidence type="ECO:0000313" key="2">
    <source>
        <dbReference type="EMBL" id="MPM42915.1"/>
    </source>
</evidence>
<keyword evidence="2" id="KW-0808">Transferase</keyword>
<dbReference type="PANTHER" id="PTHR43679">
    <property type="entry name" value="OCTANOYLTRANSFERASE LIPM-RELATED"/>
    <property type="match status" value="1"/>
</dbReference>
<feature type="domain" description="BPL/LPL catalytic" evidence="1">
    <location>
        <begin position="128"/>
        <end position="320"/>
    </location>
</feature>
<dbReference type="Gene3D" id="3.30.930.10">
    <property type="entry name" value="Bira Bifunctional Protein, Domain 2"/>
    <property type="match status" value="1"/>
</dbReference>
<dbReference type="PANTHER" id="PTHR43679:SF2">
    <property type="entry name" value="OCTANOYL-[GCVH]:PROTEIN N-OCTANOYLTRANSFERASE"/>
    <property type="match status" value="1"/>
</dbReference>
<dbReference type="EMBL" id="VSSQ01009907">
    <property type="protein sequence ID" value="MPM42915.1"/>
    <property type="molecule type" value="Genomic_DNA"/>
</dbReference>
<dbReference type="PROSITE" id="PS51733">
    <property type="entry name" value="BPL_LPL_CATALYTIC"/>
    <property type="match status" value="1"/>
</dbReference>
<proteinExistence type="predicted"/>
<dbReference type="GO" id="GO:0033819">
    <property type="term" value="F:lipoyl(octanoyl) transferase activity"/>
    <property type="evidence" value="ECO:0007669"/>
    <property type="project" value="UniProtKB-EC"/>
</dbReference>
<evidence type="ECO:0000259" key="1">
    <source>
        <dbReference type="PROSITE" id="PS51733"/>
    </source>
</evidence>
<dbReference type="Pfam" id="PF21948">
    <property type="entry name" value="LplA-B_cat"/>
    <property type="match status" value="1"/>
</dbReference>